<reference evidence="1" key="1">
    <citation type="submission" date="2022-08" db="EMBL/GenBank/DDBJ databases">
        <title>Polycladomyces zharkentsis sp. nov., a novel thermophilic CMC and starch-degrading bacterium isolated from a geothermal spring in Kazakhstan.</title>
        <authorList>
            <person name="Mashzhan A."/>
            <person name="Kistaubaeva A."/>
            <person name="Javier-Lopez R."/>
            <person name="Birkeland N.-K."/>
        </authorList>
    </citation>
    <scope>NUCLEOTIDE SEQUENCE</scope>
    <source>
        <strain evidence="1">KSR 13</strain>
    </source>
</reference>
<dbReference type="Pfam" id="PF06475">
    <property type="entry name" value="Glycolipid_bind"/>
    <property type="match status" value="1"/>
</dbReference>
<dbReference type="SUPFAM" id="SSF159275">
    <property type="entry name" value="PA1994-like"/>
    <property type="match status" value="1"/>
</dbReference>
<comment type="caution">
    <text evidence="1">The sequence shown here is derived from an EMBL/GenBank/DDBJ whole genome shotgun (WGS) entry which is preliminary data.</text>
</comment>
<dbReference type="RefSeq" id="WP_301237155.1">
    <property type="nucleotide sequence ID" value="NZ_JANRHH010000004.1"/>
</dbReference>
<evidence type="ECO:0000313" key="2">
    <source>
        <dbReference type="Proteomes" id="UP001174196"/>
    </source>
</evidence>
<accession>A0ABT8II59</accession>
<gene>
    <name evidence="1" type="ORF">NWF35_00505</name>
</gene>
<keyword evidence="2" id="KW-1185">Reference proteome</keyword>
<proteinExistence type="predicted"/>
<dbReference type="EMBL" id="JANRHH010000004">
    <property type="protein sequence ID" value="MDN4592414.1"/>
    <property type="molecule type" value="Genomic_DNA"/>
</dbReference>
<organism evidence="1 2">
    <name type="scientific">Polycladomyces subterraneus</name>
    <dbReference type="NCBI Taxonomy" id="1016997"/>
    <lineage>
        <taxon>Bacteria</taxon>
        <taxon>Bacillati</taxon>
        <taxon>Bacillota</taxon>
        <taxon>Bacilli</taxon>
        <taxon>Bacillales</taxon>
        <taxon>Thermoactinomycetaceae</taxon>
        <taxon>Polycladomyces</taxon>
    </lineage>
</organism>
<sequence length="202" mass="23429">MQTHHWMWKRLDTVGYEQVTLQEKQNGWLADGVGIWLGSDEPVRYQYWVQTDQWWRTREVVVCLQNQEDLEPIRLISDGTGHWRDAFGRPVPALDGCVDVDLNVTPFTNTIAIRRLGLSPTDMETIRVVYVDVPSLCWLPISQRYTCLVRTADETVYRYEGLDTGITAELRVDAEGSVIDYSGWFERVWHKTTLPPKGETLR</sequence>
<protein>
    <submittedName>
        <fullName evidence="1">Glycolipid-binding domain-containing protein</fullName>
    </submittedName>
</protein>
<dbReference type="Proteomes" id="UP001174196">
    <property type="component" value="Unassembled WGS sequence"/>
</dbReference>
<evidence type="ECO:0000313" key="1">
    <source>
        <dbReference type="EMBL" id="MDN4592414.1"/>
    </source>
</evidence>
<name>A0ABT8II59_9BACL</name>
<dbReference type="InterPro" id="IPR009467">
    <property type="entry name" value="Glycolipid-bd_prot_put"/>
</dbReference>